<sequence length="77" mass="8450">MIRDAVGHEFLWPNAYQRRGALLQLAPPLPALAGGTFLLLPWRKGYPVWAGLLGILGLLAAIPWALYVLYVVVKALV</sequence>
<dbReference type="AlphaFoldDB" id="F8CDP8"/>
<protein>
    <submittedName>
        <fullName evidence="2">Uncharacterized protein</fullName>
    </submittedName>
</protein>
<evidence type="ECO:0000313" key="3">
    <source>
        <dbReference type="Proteomes" id="UP000000488"/>
    </source>
</evidence>
<accession>F8CDP8</accession>
<gene>
    <name evidence="2" type="ordered locus">LILAB_33285</name>
</gene>
<dbReference type="Proteomes" id="UP000000488">
    <property type="component" value="Chromosome"/>
</dbReference>
<keyword evidence="1" id="KW-0472">Membrane</keyword>
<organism evidence="2 3">
    <name type="scientific">Myxococcus fulvus (strain ATCC BAA-855 / HW-1)</name>
    <dbReference type="NCBI Taxonomy" id="483219"/>
    <lineage>
        <taxon>Bacteria</taxon>
        <taxon>Pseudomonadati</taxon>
        <taxon>Myxococcota</taxon>
        <taxon>Myxococcia</taxon>
        <taxon>Myxococcales</taxon>
        <taxon>Cystobacterineae</taxon>
        <taxon>Myxococcaceae</taxon>
        <taxon>Myxococcus</taxon>
    </lineage>
</organism>
<evidence type="ECO:0000256" key="1">
    <source>
        <dbReference type="SAM" id="Phobius"/>
    </source>
</evidence>
<reference evidence="2 3" key="1">
    <citation type="journal article" date="2011" name="J. Bacteriol.">
        <title>Genome sequence of the halotolerant marine bacterium Myxococcus fulvus HW-1.</title>
        <authorList>
            <person name="Li Z.F."/>
            <person name="Li X."/>
            <person name="Liu H."/>
            <person name="Liu X."/>
            <person name="Han K."/>
            <person name="Wu Z.H."/>
            <person name="Hu W."/>
            <person name="Li F.F."/>
            <person name="Li Y.Z."/>
        </authorList>
    </citation>
    <scope>NUCLEOTIDE SEQUENCE [LARGE SCALE GENOMIC DNA]</scope>
    <source>
        <strain evidence="3">ATCC BAA-855 / HW-1</strain>
    </source>
</reference>
<dbReference type="EMBL" id="CP002830">
    <property type="protein sequence ID" value="AEI68538.1"/>
    <property type="molecule type" value="Genomic_DNA"/>
</dbReference>
<evidence type="ECO:0000313" key="2">
    <source>
        <dbReference type="EMBL" id="AEI68538.1"/>
    </source>
</evidence>
<feature type="transmembrane region" description="Helical" evidence="1">
    <location>
        <begin position="48"/>
        <end position="73"/>
    </location>
</feature>
<dbReference type="KEGG" id="mfu:LILAB_33285"/>
<proteinExistence type="predicted"/>
<keyword evidence="1" id="KW-1133">Transmembrane helix</keyword>
<name>F8CDP8_MYXFH</name>
<dbReference type="STRING" id="483219.LILAB_33285"/>
<dbReference type="HOGENOM" id="CLU_2634386_0_0_7"/>
<feature type="transmembrane region" description="Helical" evidence="1">
    <location>
        <begin position="21"/>
        <end position="42"/>
    </location>
</feature>
<keyword evidence="1" id="KW-0812">Transmembrane</keyword>